<evidence type="ECO:0000313" key="2">
    <source>
        <dbReference type="Proteomes" id="UP000244992"/>
    </source>
</evidence>
<gene>
    <name evidence="1" type="ORF">KATO_00435</name>
</gene>
<dbReference type="Proteomes" id="UP000244992">
    <property type="component" value="Chromosome I"/>
</dbReference>
<dbReference type="EMBL" id="LS398550">
    <property type="protein sequence ID" value="SPR04299.1"/>
    <property type="molecule type" value="Genomic_DNA"/>
</dbReference>
<name>A0A2U3QTN3_ORITS</name>
<organism evidence="1 2">
    <name type="scientific">Orientia tsutsugamushi</name>
    <name type="common">Rickettsia tsutsugamushi</name>
    <dbReference type="NCBI Taxonomy" id="784"/>
    <lineage>
        <taxon>Bacteria</taxon>
        <taxon>Pseudomonadati</taxon>
        <taxon>Pseudomonadota</taxon>
        <taxon>Alphaproteobacteria</taxon>
        <taxon>Rickettsiales</taxon>
        <taxon>Rickettsiaceae</taxon>
        <taxon>Rickettsieae</taxon>
        <taxon>Orientia</taxon>
    </lineage>
</organism>
<dbReference type="AlphaFoldDB" id="A0A2U3QTN3"/>
<protein>
    <submittedName>
        <fullName evidence="1">Uncharacterized protein</fullName>
    </submittedName>
</protein>
<reference evidence="2" key="1">
    <citation type="submission" date="2018-03" db="EMBL/GenBank/DDBJ databases">
        <authorList>
            <person name="Batty M. E."/>
            <person name="Batty M E."/>
        </authorList>
    </citation>
    <scope>NUCLEOTIDE SEQUENCE [LARGE SCALE GENOMIC DNA]</scope>
</reference>
<sequence>MYTRDLTVCVAIVQYLGHYVLYSINNILPSIASNDQFRSNLPADLFNGTMNGIHVDCGRSITFDYYVVNYPRSYSLFINVMSVNYSLIIEQKILQLLSLSSTAVSSILQPNGNQDQVDAKKVFLVSRFSYSTSINVVGCYTNPEVHTFSSKNLTRVSKLPSFGSYKDPENFKLLSAIHGPALSILKNFLTTSDLTVKLSPENQLIFTEFFSIFTCEVQRNLATILTLPMCFELYNHFLSKKNDYGTFERYPQVHLPQELLMLTFQDYFPMSAPNAVSASIGLTRNMNQVISEIFIDEDKVNIAEKHKHLYTLCSETTKPDAWLGRTYIIILQSLIKDWLRYIHGVDFQDLDQFCGGETIADDFLKYCKELLQEWYSIEITDDEDINNDDPQFQNLTDTFANLCGDMIYLSDEHHKV</sequence>
<proteinExistence type="predicted"/>
<evidence type="ECO:0000313" key="1">
    <source>
        <dbReference type="EMBL" id="SPR04299.1"/>
    </source>
</evidence>
<accession>A0A2U3QTN3</accession>